<feature type="domain" description="Glycosyltransferase Maf N-terminal" evidence="2">
    <location>
        <begin position="73"/>
        <end position="181"/>
    </location>
</feature>
<evidence type="ECO:0000259" key="2">
    <source>
        <dbReference type="Pfam" id="PF20157"/>
    </source>
</evidence>
<evidence type="ECO:0000259" key="1">
    <source>
        <dbReference type="Pfam" id="PF01973"/>
    </source>
</evidence>
<protein>
    <recommendedName>
        <fullName evidence="5">Motility accessory factor</fullName>
    </recommendedName>
</protein>
<dbReference type="KEGG" id="aoe:Clos_2517"/>
<accession>A8MJR6</accession>
<gene>
    <name evidence="3" type="ordered locus">Clos_2517</name>
</gene>
<reference evidence="4" key="1">
    <citation type="submission" date="2007-10" db="EMBL/GenBank/DDBJ databases">
        <title>Complete genome of Alkaliphilus oremlandii OhILAs.</title>
        <authorList>
            <person name="Copeland A."/>
            <person name="Lucas S."/>
            <person name="Lapidus A."/>
            <person name="Barry K."/>
            <person name="Detter J.C."/>
            <person name="Glavina del Rio T."/>
            <person name="Hammon N."/>
            <person name="Israni S."/>
            <person name="Dalin E."/>
            <person name="Tice H."/>
            <person name="Pitluck S."/>
            <person name="Chain P."/>
            <person name="Malfatti S."/>
            <person name="Shin M."/>
            <person name="Vergez L."/>
            <person name="Schmutz J."/>
            <person name="Larimer F."/>
            <person name="Land M."/>
            <person name="Hauser L."/>
            <person name="Kyrpides N."/>
            <person name="Mikhailova N."/>
            <person name="Stolz J.F."/>
            <person name="Dawson A."/>
            <person name="Fisher E."/>
            <person name="Crable B."/>
            <person name="Perera E."/>
            <person name="Lisak J."/>
            <person name="Ranganathan M."/>
            <person name="Basu P."/>
            <person name="Richardson P."/>
        </authorList>
    </citation>
    <scope>NUCLEOTIDE SEQUENCE [LARGE SCALE GENOMIC DNA]</scope>
    <source>
        <strain evidence="4">OhILAs</strain>
    </source>
</reference>
<dbReference type="PANTHER" id="PTHR41786:SF1">
    <property type="entry name" value="6-HYDROXYMETHYLPTERIN DIPHOSPHOKINASE MPTE-LIKE DOMAIN-CONTAINING PROTEIN"/>
    <property type="match status" value="1"/>
</dbReference>
<evidence type="ECO:0008006" key="5">
    <source>
        <dbReference type="Google" id="ProtNLM"/>
    </source>
</evidence>
<feature type="domain" description="6-hydroxymethylpterin diphosphokinase MptE-like" evidence="1">
    <location>
        <begin position="203"/>
        <end position="373"/>
    </location>
</feature>
<dbReference type="HOGENOM" id="CLU_026503_0_0_9"/>
<name>A8MJR6_ALKOO</name>
<dbReference type="Pfam" id="PF20157">
    <property type="entry name" value="Maf_flag10_N"/>
    <property type="match status" value="1"/>
</dbReference>
<dbReference type="PANTHER" id="PTHR41786">
    <property type="entry name" value="MOTILITY ACCESSORY FACTOR MAF"/>
    <property type="match status" value="1"/>
</dbReference>
<organism evidence="3 4">
    <name type="scientific">Alkaliphilus oremlandii (strain OhILAs)</name>
    <name type="common">Clostridium oremlandii (strain OhILAs)</name>
    <dbReference type="NCBI Taxonomy" id="350688"/>
    <lineage>
        <taxon>Bacteria</taxon>
        <taxon>Bacillati</taxon>
        <taxon>Bacillota</taxon>
        <taxon>Clostridia</taxon>
        <taxon>Peptostreptococcales</taxon>
        <taxon>Natronincolaceae</taxon>
        <taxon>Alkaliphilus</taxon>
    </lineage>
</organism>
<dbReference type="OrthoDB" id="5291305at2"/>
<evidence type="ECO:0000313" key="4">
    <source>
        <dbReference type="Proteomes" id="UP000000269"/>
    </source>
</evidence>
<dbReference type="STRING" id="350688.Clos_2517"/>
<dbReference type="eggNOG" id="COG2604">
    <property type="taxonomic scope" value="Bacteria"/>
</dbReference>
<dbReference type="Pfam" id="PF01973">
    <property type="entry name" value="MptE-like"/>
    <property type="match status" value="1"/>
</dbReference>
<proteinExistence type="predicted"/>
<dbReference type="AlphaFoldDB" id="A8MJR6"/>
<sequence length="605" mass="71481">MYDRNMEYLEKYYPETYKEIKDYNLDDRNYEKYKLIENKDKSLNIIINNKMYLHSRYNPIKEAKIWIEGITLENEDSIIILGLGLGYYLQDLVEKFKGKKIIIIEPEIHIFYKSIKMKDYSRYISDDNIVFIINHDKYTVRSLIEHYIKNRKIKNIYFAHLPSYNNMYEEYISDLYKQIRSLVKLMEGNLYTEIISSKRWVYNILRNIKFIPKNSIVDKVKDIIKNVPIIIISAGPSLENNIHLLNKVKEKAIIIAVGSAVNILEKNNIQPNIILAIDGNKAEGNIFKNAKNHNPLLIYDNVIYYESLLDYSGPKMWLTLKSDKYMDRFCEKLEIKSNKFLTGGSVANLALDFGKWVEATYIIFLGQDLCYTKEKLYADGAVHQEHIENKDKYIIEKDIYGKEVYTKSAFLNFKSWFEDYVNYNKLNKGIFNCTEGGLPILGVPNISFQEVIDNYLIKEYNIEEKMNYLHEIQANISMEAYEELICKYELELDRCLVLSKERIKLLTELESKCDESNFYKMFDKITEKTNELEEIDFYKDFTDETDKLYRQAIEIGTYNALDQIDDVVKKRERLLLGLKVQYENIDEILEVAVAAINEEEIEELF</sequence>
<dbReference type="InterPro" id="IPR002826">
    <property type="entry name" value="MptE-like"/>
</dbReference>
<keyword evidence="4" id="KW-1185">Reference proteome</keyword>
<dbReference type="InterPro" id="IPR045376">
    <property type="entry name" value="Maf_N"/>
</dbReference>
<evidence type="ECO:0000313" key="3">
    <source>
        <dbReference type="EMBL" id="ABW20048.1"/>
    </source>
</evidence>
<dbReference type="EMBL" id="CP000853">
    <property type="protein sequence ID" value="ABW20048.1"/>
    <property type="molecule type" value="Genomic_DNA"/>
</dbReference>
<dbReference type="Proteomes" id="UP000000269">
    <property type="component" value="Chromosome"/>
</dbReference>